<dbReference type="AlphaFoldDB" id="A0A2P5DNG1"/>
<reference evidence="3" key="1">
    <citation type="submission" date="2016-06" db="EMBL/GenBank/DDBJ databases">
        <title>Parallel loss of symbiosis genes in relatives of nitrogen-fixing non-legume Parasponia.</title>
        <authorList>
            <person name="Van Velzen R."/>
            <person name="Holmer R."/>
            <person name="Bu F."/>
            <person name="Rutten L."/>
            <person name="Van Zeijl A."/>
            <person name="Liu W."/>
            <person name="Santuari L."/>
            <person name="Cao Q."/>
            <person name="Sharma T."/>
            <person name="Shen D."/>
            <person name="Roswanjaya Y."/>
            <person name="Wardhani T."/>
            <person name="Kalhor M.S."/>
            <person name="Jansen J."/>
            <person name="Van den Hoogen J."/>
            <person name="Gungor B."/>
            <person name="Hartog M."/>
            <person name="Hontelez J."/>
            <person name="Verver J."/>
            <person name="Yang W.-C."/>
            <person name="Schijlen E."/>
            <person name="Repin R."/>
            <person name="Schilthuizen M."/>
            <person name="Schranz E."/>
            <person name="Heidstra R."/>
            <person name="Miyata K."/>
            <person name="Fedorova E."/>
            <person name="Kohlen W."/>
            <person name="Bisseling T."/>
            <person name="Smit S."/>
            <person name="Geurts R."/>
        </authorList>
    </citation>
    <scope>NUCLEOTIDE SEQUENCE [LARGE SCALE GENOMIC DNA]</scope>
    <source>
        <strain evidence="3">cv. RG33-2</strain>
    </source>
</reference>
<dbReference type="Proteomes" id="UP000237000">
    <property type="component" value="Unassembled WGS sequence"/>
</dbReference>
<feature type="region of interest" description="Disordered" evidence="1">
    <location>
        <begin position="1"/>
        <end position="21"/>
    </location>
</feature>
<protein>
    <submittedName>
        <fullName evidence="2">Uncharacterized protein</fullName>
    </submittedName>
</protein>
<organism evidence="2 3">
    <name type="scientific">Trema orientale</name>
    <name type="common">Charcoal tree</name>
    <name type="synonym">Celtis orientalis</name>
    <dbReference type="NCBI Taxonomy" id="63057"/>
    <lineage>
        <taxon>Eukaryota</taxon>
        <taxon>Viridiplantae</taxon>
        <taxon>Streptophyta</taxon>
        <taxon>Embryophyta</taxon>
        <taxon>Tracheophyta</taxon>
        <taxon>Spermatophyta</taxon>
        <taxon>Magnoliopsida</taxon>
        <taxon>eudicotyledons</taxon>
        <taxon>Gunneridae</taxon>
        <taxon>Pentapetalae</taxon>
        <taxon>rosids</taxon>
        <taxon>fabids</taxon>
        <taxon>Rosales</taxon>
        <taxon>Cannabaceae</taxon>
        <taxon>Trema</taxon>
    </lineage>
</organism>
<evidence type="ECO:0000313" key="2">
    <source>
        <dbReference type="EMBL" id="PON74827.1"/>
    </source>
</evidence>
<comment type="caution">
    <text evidence="2">The sequence shown here is derived from an EMBL/GenBank/DDBJ whole genome shotgun (WGS) entry which is preliminary data.</text>
</comment>
<keyword evidence="3" id="KW-1185">Reference proteome</keyword>
<sequence length="79" mass="9066">MVPSDPYNRSSNKGLRNKNYDTSFHVYESSTMDSEAQDEFDEEEVHKAAVNEDHCEELHDLFSIPGENEDGGKSEREQN</sequence>
<evidence type="ECO:0000256" key="1">
    <source>
        <dbReference type="SAM" id="MobiDB-lite"/>
    </source>
</evidence>
<name>A0A2P5DNG1_TREOI</name>
<proteinExistence type="predicted"/>
<dbReference type="EMBL" id="JXTC01000259">
    <property type="protein sequence ID" value="PON74827.1"/>
    <property type="molecule type" value="Genomic_DNA"/>
</dbReference>
<evidence type="ECO:0000313" key="3">
    <source>
        <dbReference type="Proteomes" id="UP000237000"/>
    </source>
</evidence>
<dbReference type="InParanoid" id="A0A2P5DNG1"/>
<gene>
    <name evidence="2" type="ORF">TorRG33x02_246010</name>
</gene>
<accession>A0A2P5DNG1</accession>